<gene>
    <name evidence="2" type="ORF">NE237_027651</name>
</gene>
<comment type="caution">
    <text evidence="2">The sequence shown here is derived from an EMBL/GenBank/DDBJ whole genome shotgun (WGS) entry which is preliminary data.</text>
</comment>
<feature type="region of interest" description="Disordered" evidence="1">
    <location>
        <begin position="121"/>
        <end position="163"/>
    </location>
</feature>
<sequence length="163" mass="18818">MDKALNSWISSMLDDDNKVLGRLHRLSSAQKVEQLSKDWENREWWKRTDIELKLPEEKAPLYIVERSNATEKQKLWASERRGKPRSNATEKQKLWASESPSTENHLSLFAHQPLDSYTIVPFDTDDTVDGAGESVESYSPCLPRSVHSLQKKKAQKTSLRKDH</sequence>
<dbReference type="EMBL" id="JAMYWD010000012">
    <property type="protein sequence ID" value="KAJ4950819.1"/>
    <property type="molecule type" value="Genomic_DNA"/>
</dbReference>
<feature type="region of interest" description="Disordered" evidence="1">
    <location>
        <begin position="73"/>
        <end position="102"/>
    </location>
</feature>
<protein>
    <submittedName>
        <fullName evidence="2">Uncharacterized protein</fullName>
    </submittedName>
</protein>
<dbReference type="Proteomes" id="UP001141806">
    <property type="component" value="Unassembled WGS sequence"/>
</dbReference>
<name>A0A9Q0GNY3_9MAGN</name>
<evidence type="ECO:0000313" key="2">
    <source>
        <dbReference type="EMBL" id="KAJ4950819.1"/>
    </source>
</evidence>
<dbReference type="AlphaFoldDB" id="A0A9Q0GNY3"/>
<evidence type="ECO:0000313" key="3">
    <source>
        <dbReference type="Proteomes" id="UP001141806"/>
    </source>
</evidence>
<accession>A0A9Q0GNY3</accession>
<reference evidence="2" key="1">
    <citation type="journal article" date="2023" name="Plant J.">
        <title>The genome of the king protea, Protea cynaroides.</title>
        <authorList>
            <person name="Chang J."/>
            <person name="Duong T.A."/>
            <person name="Schoeman C."/>
            <person name="Ma X."/>
            <person name="Roodt D."/>
            <person name="Barker N."/>
            <person name="Li Z."/>
            <person name="Van de Peer Y."/>
            <person name="Mizrachi E."/>
        </authorList>
    </citation>
    <scope>NUCLEOTIDE SEQUENCE</scope>
    <source>
        <tissue evidence="2">Young leaves</tissue>
    </source>
</reference>
<organism evidence="2 3">
    <name type="scientific">Protea cynaroides</name>
    <dbReference type="NCBI Taxonomy" id="273540"/>
    <lineage>
        <taxon>Eukaryota</taxon>
        <taxon>Viridiplantae</taxon>
        <taxon>Streptophyta</taxon>
        <taxon>Embryophyta</taxon>
        <taxon>Tracheophyta</taxon>
        <taxon>Spermatophyta</taxon>
        <taxon>Magnoliopsida</taxon>
        <taxon>Proteales</taxon>
        <taxon>Proteaceae</taxon>
        <taxon>Protea</taxon>
    </lineage>
</organism>
<keyword evidence="3" id="KW-1185">Reference proteome</keyword>
<proteinExistence type="predicted"/>
<evidence type="ECO:0000256" key="1">
    <source>
        <dbReference type="SAM" id="MobiDB-lite"/>
    </source>
</evidence>